<dbReference type="AlphaFoldDB" id="A0A2G1W130"/>
<feature type="chain" id="PRO_5013868018" description="DUF1593 domain-containing protein" evidence="1">
    <location>
        <begin position="27"/>
        <end position="475"/>
    </location>
</feature>
<dbReference type="InterPro" id="IPR036452">
    <property type="entry name" value="Ribo_hydro-like"/>
</dbReference>
<dbReference type="OrthoDB" id="253051at2"/>
<accession>A0A2G1W130</accession>
<gene>
    <name evidence="4" type="ORF">CEE69_24305</name>
</gene>
<name>A0A2G1W130_9BACT</name>
<organism evidence="4 5">
    <name type="scientific">Rhodopirellula bahusiensis</name>
    <dbReference type="NCBI Taxonomy" id="2014065"/>
    <lineage>
        <taxon>Bacteria</taxon>
        <taxon>Pseudomonadati</taxon>
        <taxon>Planctomycetota</taxon>
        <taxon>Planctomycetia</taxon>
        <taxon>Pirellulales</taxon>
        <taxon>Pirellulaceae</taxon>
        <taxon>Rhodopirellula</taxon>
    </lineage>
</organism>
<evidence type="ECO:0000259" key="3">
    <source>
        <dbReference type="Pfam" id="PF21027"/>
    </source>
</evidence>
<dbReference type="Gene3D" id="2.60.40.10">
    <property type="entry name" value="Immunoglobulins"/>
    <property type="match status" value="1"/>
</dbReference>
<comment type="caution">
    <text evidence="4">The sequence shown here is derived from an EMBL/GenBank/DDBJ whole genome shotgun (WGS) entry which is preliminary data.</text>
</comment>
<sequence>MNHWKKPLRSLVVIFGCFVSTSSAVAQIPMLETNEKHRVVLLTDIGGDRDDEQSFTRFMMYADQFDIEGLIATSIRIFPKETHRPIDGDPQPEYLVRGIQAYATVRPNLLKHSFGWPSAEDLLRVIRKGVKTGRDAPFNIRTGRASTGSGHYPLEELIGKSCDTDASRLIIDVVDRDDSRPVWIPVWGGTAELAQALWRVRNDRDEDAVKRFVAKLRVYTWGHQDATGLWIQENFPDLFYLVSTGGIVYSAPPELHTAEWLNTHVRFQHGAFGELCPLRHGKLGEADSQTFLGLIPNGLSAMEHPDWGGWGGRLRPTSNTRKQWADIPSNRLPSQLGHTISRWAPHFQNDYQARMDWCVKEFDDANHPPSPTLSGDASRKAIEIVAKPGERVELDATGSTDIDGDALSYQWRVYPEAGTYRGVIKIQDANQMSAHFIVPEDAAGTSTHVLLIVSDDGTPSLTRYRRLIVSCEGGR</sequence>
<feature type="domain" description="Cellulose-binding Sde182 C-terminal" evidence="3">
    <location>
        <begin position="392"/>
        <end position="470"/>
    </location>
</feature>
<evidence type="ECO:0000313" key="5">
    <source>
        <dbReference type="Proteomes" id="UP000225740"/>
    </source>
</evidence>
<dbReference type="InterPro" id="IPR011483">
    <property type="entry name" value="Sde182_NH-like"/>
</dbReference>
<feature type="signal peptide" evidence="1">
    <location>
        <begin position="1"/>
        <end position="26"/>
    </location>
</feature>
<dbReference type="InterPro" id="IPR013783">
    <property type="entry name" value="Ig-like_fold"/>
</dbReference>
<dbReference type="Pfam" id="PF07632">
    <property type="entry name" value="Sde182_NH-like"/>
    <property type="match status" value="1"/>
</dbReference>
<evidence type="ECO:0000259" key="2">
    <source>
        <dbReference type="Pfam" id="PF07632"/>
    </source>
</evidence>
<dbReference type="Gene3D" id="3.90.245.10">
    <property type="entry name" value="Ribonucleoside hydrolase-like"/>
    <property type="match status" value="1"/>
</dbReference>
<dbReference type="EMBL" id="NIZW01000023">
    <property type="protein sequence ID" value="PHQ32734.1"/>
    <property type="molecule type" value="Genomic_DNA"/>
</dbReference>
<dbReference type="Proteomes" id="UP000225740">
    <property type="component" value="Unassembled WGS sequence"/>
</dbReference>
<proteinExistence type="predicted"/>
<protein>
    <recommendedName>
        <fullName evidence="6">DUF1593 domain-containing protein</fullName>
    </recommendedName>
</protein>
<feature type="domain" description="Cellulose-binding Sde182 nucleoside hydrolase-like" evidence="2">
    <location>
        <begin position="38"/>
        <end position="313"/>
    </location>
</feature>
<keyword evidence="5" id="KW-1185">Reference proteome</keyword>
<evidence type="ECO:0000256" key="1">
    <source>
        <dbReference type="SAM" id="SignalP"/>
    </source>
</evidence>
<dbReference type="GO" id="GO:0016799">
    <property type="term" value="F:hydrolase activity, hydrolyzing N-glycosyl compounds"/>
    <property type="evidence" value="ECO:0007669"/>
    <property type="project" value="InterPro"/>
</dbReference>
<keyword evidence="1" id="KW-0732">Signal</keyword>
<evidence type="ECO:0008006" key="6">
    <source>
        <dbReference type="Google" id="ProtNLM"/>
    </source>
</evidence>
<reference evidence="4 5" key="1">
    <citation type="submission" date="2017-06" db="EMBL/GenBank/DDBJ databases">
        <title>Description of Rhodopirellula bahusiensis sp. nov.</title>
        <authorList>
            <person name="Kizina J."/>
            <person name="Harder J."/>
        </authorList>
    </citation>
    <scope>NUCLEOTIDE SEQUENCE [LARGE SCALE GENOMIC DNA]</scope>
    <source>
        <strain evidence="4 5">SWK21</strain>
    </source>
</reference>
<dbReference type="Pfam" id="PF21027">
    <property type="entry name" value="Sde0182_C"/>
    <property type="match status" value="1"/>
</dbReference>
<dbReference type="InterPro" id="IPR048527">
    <property type="entry name" value="Sde182_C"/>
</dbReference>
<evidence type="ECO:0000313" key="4">
    <source>
        <dbReference type="EMBL" id="PHQ32734.1"/>
    </source>
</evidence>